<reference evidence="1" key="1">
    <citation type="submission" date="2023-10" db="EMBL/GenBank/DDBJ databases">
        <authorList>
            <person name="Domelevo Entfellner J.-B."/>
        </authorList>
    </citation>
    <scope>NUCLEOTIDE SEQUENCE</scope>
</reference>
<organism evidence="1 2">
    <name type="scientific">Sphenostylis stenocarpa</name>
    <dbReference type="NCBI Taxonomy" id="92480"/>
    <lineage>
        <taxon>Eukaryota</taxon>
        <taxon>Viridiplantae</taxon>
        <taxon>Streptophyta</taxon>
        <taxon>Embryophyta</taxon>
        <taxon>Tracheophyta</taxon>
        <taxon>Spermatophyta</taxon>
        <taxon>Magnoliopsida</taxon>
        <taxon>eudicotyledons</taxon>
        <taxon>Gunneridae</taxon>
        <taxon>Pentapetalae</taxon>
        <taxon>rosids</taxon>
        <taxon>fabids</taxon>
        <taxon>Fabales</taxon>
        <taxon>Fabaceae</taxon>
        <taxon>Papilionoideae</taxon>
        <taxon>50 kb inversion clade</taxon>
        <taxon>NPAAA clade</taxon>
        <taxon>indigoferoid/millettioid clade</taxon>
        <taxon>Phaseoleae</taxon>
        <taxon>Sphenostylis</taxon>
    </lineage>
</organism>
<name>A0AA86TAR4_9FABA</name>
<sequence length="113" mass="13124">AHNTNIKRLFLNLLMVGLGPFQGTFCWLPCFNDDEMPLSFSKRFLPRVGLTRVSWNTNYPLPKRSCLVGPRLRQDVEYNTLYSRCIWRERVRVIPIGSKMRYSKGARIVSSDG</sequence>
<keyword evidence="2" id="KW-1185">Reference proteome</keyword>
<dbReference type="EMBL" id="OY731406">
    <property type="protein sequence ID" value="CAJ1975275.1"/>
    <property type="molecule type" value="Genomic_DNA"/>
</dbReference>
<protein>
    <submittedName>
        <fullName evidence="1">Uncharacterized protein</fullName>
    </submittedName>
</protein>
<feature type="non-terminal residue" evidence="1">
    <location>
        <position position="1"/>
    </location>
</feature>
<gene>
    <name evidence="1" type="ORF">AYBTSS11_LOCUS27384</name>
</gene>
<dbReference type="Proteomes" id="UP001189624">
    <property type="component" value="Chromosome 9"/>
</dbReference>
<dbReference type="Gramene" id="rna-AYBTSS11_LOCUS27384">
    <property type="protein sequence ID" value="CAJ1975275.1"/>
    <property type="gene ID" value="gene-AYBTSS11_LOCUS27384"/>
</dbReference>
<dbReference type="AlphaFoldDB" id="A0AA86TAR4"/>
<accession>A0AA86TAR4</accession>
<proteinExistence type="predicted"/>
<evidence type="ECO:0000313" key="2">
    <source>
        <dbReference type="Proteomes" id="UP001189624"/>
    </source>
</evidence>
<evidence type="ECO:0000313" key="1">
    <source>
        <dbReference type="EMBL" id="CAJ1975275.1"/>
    </source>
</evidence>